<organism evidence="16 17">
    <name type="scientific">Physcomitrium patens</name>
    <name type="common">Spreading-leaved earth moss</name>
    <name type="synonym">Physcomitrella patens</name>
    <dbReference type="NCBI Taxonomy" id="3218"/>
    <lineage>
        <taxon>Eukaryota</taxon>
        <taxon>Viridiplantae</taxon>
        <taxon>Streptophyta</taxon>
        <taxon>Embryophyta</taxon>
        <taxon>Bryophyta</taxon>
        <taxon>Bryophytina</taxon>
        <taxon>Bryopsida</taxon>
        <taxon>Funariidae</taxon>
        <taxon>Funariales</taxon>
        <taxon>Funariaceae</taxon>
        <taxon>Physcomitrium</taxon>
    </lineage>
</organism>
<dbReference type="InterPro" id="IPR003148">
    <property type="entry name" value="RCK_N"/>
</dbReference>
<protein>
    <submittedName>
        <fullName evidence="16">Uncharacterized protein</fullName>
    </submittedName>
</protein>
<dbReference type="AlphaFoldDB" id="A0A7I4EG92"/>
<keyword evidence="4 12" id="KW-0812">Transmembrane</keyword>
<dbReference type="GO" id="GO:0016020">
    <property type="term" value="C:membrane"/>
    <property type="evidence" value="ECO:0007669"/>
    <property type="project" value="UniProtKB-SubCell"/>
</dbReference>
<keyword evidence="8" id="KW-0406">Ion transport</keyword>
<feature type="domain" description="RCK N-terminal" evidence="15">
    <location>
        <begin position="230"/>
        <end position="350"/>
    </location>
</feature>
<reference evidence="16" key="3">
    <citation type="submission" date="2020-12" db="UniProtKB">
        <authorList>
            <consortium name="EnsemblPlants"/>
        </authorList>
    </citation>
    <scope>IDENTIFICATION</scope>
</reference>
<feature type="transmembrane region" description="Helical" evidence="12">
    <location>
        <begin position="85"/>
        <end position="105"/>
    </location>
</feature>
<feature type="transmembrane region" description="Helical" evidence="12">
    <location>
        <begin position="7"/>
        <end position="24"/>
    </location>
</feature>
<sequence length="1036" mass="116622">MLVWIEFLAAIISVVVYILTTYRTGDRPHWQRLAEIVCGLFFVIDYILNVYSSPVRLYYIFSLRGVIDFVSTLPIILYWSPIDNGAAGILLFFRALRIMPLITHVGGRTGGAIKEHIFILVMYTFGVVFIAAGVLQWVDNKMTKQSVKDENACSDTGCMTFFDAFWLMIVTMSTVGYGDITPKSNWGRAILIVLIISALVILPPQINRILHLASKRPYGGAFDVRKVVGSRFFIVSGNISFETVQAFLAEFYHPTHEKDMWAFPLQIVIMAPFKPSFELKSLLMHYKDRVEFIQGTPIKDSDLDRVSAKVASAVYLLADAQAKDPAAEDAAQIVRTLAVHRHCGSKVRVIVELLQPEKAADAIWDDTKDGIEIICLDPTRFKLLARSCHIRGLSTFVINLFRSGLDISKPLKDHWMMKYMHGLHQEVFPVILPDLFHEEKLTFEQAAELVYRKFSVILFGIDVRHEEDGEEFRDVVLYPRGRVLRPSDVGLVLSPDLKTAEKISKLDTIVHRRPGLLQFFCAPHVKSGLTKDSYPEEFRKLLDVVKQGKFSDMELNDKSQLNHELKIAIFDQNAKESEDSSVPKEDSSRKGDTGVSRHYGLTSHSCLVKGDKDGSSHGKARKQGIISQVSAGKAEMKVISAHQTRDTNKSLSKAKIFEEISDSLKIHRRVSFPPDSKSSAKTPRGAICNLEDAINVMMSWPPQEQNYKPDPAILERHATEILENLQRRTMKLVNLPVPHILVCIQGKWPSSLFYFVSQLRTPGLPNSPVVILHPNFPSESDWGNVGFFDDVYFVKGSPSLGLDLLRAGVIQAEKVVILTQGVQLEQSIGEHADDQDRSAPSQTFTLDVNNVFIAATVERLLRHETAKDRVIVELQQETEIQYLQPRLLFDRRIFDSEMYLRNRSATFQFAPPYIGGKAFCPAALGVLLYATFFNRQTVAIVDQLISGGQVLEYDEETNEERASDTIIRDLGQIPVPKSFVGFTFSELFIGMLRDHGALALGLYRITGLKHDGLGFVYTNPLPTEVVEATDLVYILH</sequence>
<dbReference type="InterPro" id="IPR047871">
    <property type="entry name" value="K_chnl_Slo-like"/>
</dbReference>
<dbReference type="Gene3D" id="1.10.287.70">
    <property type="match status" value="1"/>
</dbReference>
<dbReference type="RefSeq" id="XP_024382532.1">
    <property type="nucleotide sequence ID" value="XM_024526764.2"/>
</dbReference>
<dbReference type="GeneID" id="112285717"/>
<feature type="transmembrane region" description="Helical" evidence="12">
    <location>
        <begin position="117"/>
        <end position="138"/>
    </location>
</feature>
<feature type="transmembrane region" description="Helical" evidence="12">
    <location>
        <begin position="189"/>
        <end position="206"/>
    </location>
</feature>
<name>A0A7I4EG92_PHYPA</name>
<evidence type="ECO:0000256" key="1">
    <source>
        <dbReference type="ARBA" id="ARBA00004141"/>
    </source>
</evidence>
<dbReference type="Pfam" id="PF03493">
    <property type="entry name" value="BK_channel_a"/>
    <property type="match status" value="1"/>
</dbReference>
<keyword evidence="3" id="KW-0633">Potassium transport</keyword>
<feature type="region of interest" description="Disordered" evidence="11">
    <location>
        <begin position="574"/>
        <end position="627"/>
    </location>
</feature>
<evidence type="ECO:0000259" key="15">
    <source>
        <dbReference type="Pfam" id="PF22614"/>
    </source>
</evidence>
<accession>A0A7I4EG92</accession>
<evidence type="ECO:0000313" key="17">
    <source>
        <dbReference type="Proteomes" id="UP000006727"/>
    </source>
</evidence>
<evidence type="ECO:0000256" key="4">
    <source>
        <dbReference type="ARBA" id="ARBA00022692"/>
    </source>
</evidence>
<evidence type="ECO:0000256" key="10">
    <source>
        <dbReference type="ARBA" id="ARBA00023303"/>
    </source>
</evidence>
<dbReference type="Proteomes" id="UP000006727">
    <property type="component" value="Chromosome 8"/>
</dbReference>
<keyword evidence="2" id="KW-0813">Transport</keyword>
<keyword evidence="7 12" id="KW-1133">Transmembrane helix</keyword>
<evidence type="ECO:0000256" key="12">
    <source>
        <dbReference type="SAM" id="Phobius"/>
    </source>
</evidence>
<dbReference type="Gramene" id="Pp3c8_8470V3.5">
    <property type="protein sequence ID" value="Pp3c8_8470V3.5"/>
    <property type="gene ID" value="Pp3c8_8470"/>
</dbReference>
<evidence type="ECO:0000313" key="16">
    <source>
        <dbReference type="EnsemblPlants" id="Pp3c8_8470V3.5"/>
    </source>
</evidence>
<feature type="transmembrane region" description="Helical" evidence="12">
    <location>
        <begin position="158"/>
        <end position="177"/>
    </location>
</feature>
<evidence type="ECO:0000256" key="5">
    <source>
        <dbReference type="ARBA" id="ARBA00022826"/>
    </source>
</evidence>
<feature type="transmembrane region" description="Helical" evidence="12">
    <location>
        <begin position="30"/>
        <end position="48"/>
    </location>
</feature>
<feature type="domain" description="Calcium-activated potassium channel BK alpha subunit" evidence="14">
    <location>
        <begin position="372"/>
        <end position="461"/>
    </location>
</feature>
<reference evidence="16 17" key="1">
    <citation type="journal article" date="2008" name="Science">
        <title>The Physcomitrella genome reveals evolutionary insights into the conquest of land by plants.</title>
        <authorList>
            <person name="Rensing S."/>
            <person name="Lang D."/>
            <person name="Zimmer A."/>
            <person name="Terry A."/>
            <person name="Salamov A."/>
            <person name="Shapiro H."/>
            <person name="Nishiyama T."/>
            <person name="Perroud P.-F."/>
            <person name="Lindquist E."/>
            <person name="Kamisugi Y."/>
            <person name="Tanahashi T."/>
            <person name="Sakakibara K."/>
            <person name="Fujita T."/>
            <person name="Oishi K."/>
            <person name="Shin-I T."/>
            <person name="Kuroki Y."/>
            <person name="Toyoda A."/>
            <person name="Suzuki Y."/>
            <person name="Hashimoto A."/>
            <person name="Yamaguchi K."/>
            <person name="Sugano A."/>
            <person name="Kohara Y."/>
            <person name="Fujiyama A."/>
            <person name="Anterola A."/>
            <person name="Aoki S."/>
            <person name="Ashton N."/>
            <person name="Barbazuk W.B."/>
            <person name="Barker E."/>
            <person name="Bennetzen J."/>
            <person name="Bezanilla M."/>
            <person name="Blankenship R."/>
            <person name="Cho S.H."/>
            <person name="Dutcher S."/>
            <person name="Estelle M."/>
            <person name="Fawcett J.A."/>
            <person name="Gundlach H."/>
            <person name="Hanada K."/>
            <person name="Heyl A."/>
            <person name="Hicks K.A."/>
            <person name="Hugh J."/>
            <person name="Lohr M."/>
            <person name="Mayer K."/>
            <person name="Melkozernov A."/>
            <person name="Murata T."/>
            <person name="Nelson D."/>
            <person name="Pils B."/>
            <person name="Prigge M."/>
            <person name="Reiss B."/>
            <person name="Renner T."/>
            <person name="Rombauts S."/>
            <person name="Rushton P."/>
            <person name="Sanderfoot A."/>
            <person name="Schween G."/>
            <person name="Shiu S.-H."/>
            <person name="Stueber K."/>
            <person name="Theodoulou F.L."/>
            <person name="Tu H."/>
            <person name="Van de Peer Y."/>
            <person name="Verrier P.J."/>
            <person name="Waters E."/>
            <person name="Wood A."/>
            <person name="Yang L."/>
            <person name="Cove D."/>
            <person name="Cuming A."/>
            <person name="Hasebe M."/>
            <person name="Lucas S."/>
            <person name="Mishler D.B."/>
            <person name="Reski R."/>
            <person name="Grigoriev I."/>
            <person name="Quatrano R.S."/>
            <person name="Boore J.L."/>
        </authorList>
    </citation>
    <scope>NUCLEOTIDE SEQUENCE [LARGE SCALE GENOMIC DNA]</scope>
    <source>
        <strain evidence="16 17">cv. Gransden 2004</strain>
    </source>
</reference>
<dbReference type="PANTHER" id="PTHR10027">
    <property type="entry name" value="CALCIUM-ACTIVATED POTASSIUM CHANNEL ALPHA CHAIN"/>
    <property type="match status" value="1"/>
</dbReference>
<evidence type="ECO:0000256" key="11">
    <source>
        <dbReference type="SAM" id="MobiDB-lite"/>
    </source>
</evidence>
<reference evidence="16 17" key="2">
    <citation type="journal article" date="2018" name="Plant J.">
        <title>The Physcomitrella patens chromosome-scale assembly reveals moss genome structure and evolution.</title>
        <authorList>
            <person name="Lang D."/>
            <person name="Ullrich K.K."/>
            <person name="Murat F."/>
            <person name="Fuchs J."/>
            <person name="Jenkins J."/>
            <person name="Haas F.B."/>
            <person name="Piednoel M."/>
            <person name="Gundlach H."/>
            <person name="Van Bel M."/>
            <person name="Meyberg R."/>
            <person name="Vives C."/>
            <person name="Morata J."/>
            <person name="Symeonidi A."/>
            <person name="Hiss M."/>
            <person name="Muchero W."/>
            <person name="Kamisugi Y."/>
            <person name="Saleh O."/>
            <person name="Blanc G."/>
            <person name="Decker E.L."/>
            <person name="van Gessel N."/>
            <person name="Grimwood J."/>
            <person name="Hayes R.D."/>
            <person name="Graham S.W."/>
            <person name="Gunter L.E."/>
            <person name="McDaniel S.F."/>
            <person name="Hoernstein S.N.W."/>
            <person name="Larsson A."/>
            <person name="Li F.W."/>
            <person name="Perroud P.F."/>
            <person name="Phillips J."/>
            <person name="Ranjan P."/>
            <person name="Rokshar D.S."/>
            <person name="Rothfels C.J."/>
            <person name="Schneider L."/>
            <person name="Shu S."/>
            <person name="Stevenson D.W."/>
            <person name="Thummler F."/>
            <person name="Tillich M."/>
            <person name="Villarreal Aguilar J.C."/>
            <person name="Widiez T."/>
            <person name="Wong G.K."/>
            <person name="Wymore A."/>
            <person name="Zhang Y."/>
            <person name="Zimmer A.D."/>
            <person name="Quatrano R.S."/>
            <person name="Mayer K.F.X."/>
            <person name="Goodstein D."/>
            <person name="Casacuberta J.M."/>
            <person name="Vandepoele K."/>
            <person name="Reski R."/>
            <person name="Cuming A.C."/>
            <person name="Tuskan G.A."/>
            <person name="Maumus F."/>
            <person name="Salse J."/>
            <person name="Schmutz J."/>
            <person name="Rensing S.A."/>
        </authorList>
    </citation>
    <scope>NUCLEOTIDE SEQUENCE [LARGE SCALE GENOMIC DNA]</scope>
    <source>
        <strain evidence="16 17">cv. Gransden 2004</strain>
    </source>
</reference>
<keyword evidence="5" id="KW-0631">Potassium channel</keyword>
<keyword evidence="17" id="KW-1185">Reference proteome</keyword>
<proteinExistence type="predicted"/>
<evidence type="ECO:0000256" key="9">
    <source>
        <dbReference type="ARBA" id="ARBA00023136"/>
    </source>
</evidence>
<dbReference type="PANTHER" id="PTHR10027:SF10">
    <property type="entry name" value="SLOWPOKE 2, ISOFORM D"/>
    <property type="match status" value="1"/>
</dbReference>
<evidence type="ECO:0000256" key="6">
    <source>
        <dbReference type="ARBA" id="ARBA00022958"/>
    </source>
</evidence>
<evidence type="ECO:0000256" key="3">
    <source>
        <dbReference type="ARBA" id="ARBA00022538"/>
    </source>
</evidence>
<dbReference type="GO" id="GO:0005267">
    <property type="term" value="F:potassium channel activity"/>
    <property type="evidence" value="ECO:0007669"/>
    <property type="project" value="UniProtKB-KW"/>
</dbReference>
<evidence type="ECO:0000256" key="8">
    <source>
        <dbReference type="ARBA" id="ARBA00023065"/>
    </source>
</evidence>
<evidence type="ECO:0000256" key="2">
    <source>
        <dbReference type="ARBA" id="ARBA00022448"/>
    </source>
</evidence>
<dbReference type="InterPro" id="IPR003929">
    <property type="entry name" value="K_chnl_BK_asu"/>
</dbReference>
<comment type="subcellular location">
    <subcellularLocation>
        <location evidence="1">Membrane</location>
        <topology evidence="1">Multi-pass membrane protein</topology>
    </subcellularLocation>
</comment>
<dbReference type="PRINTS" id="PR01449">
    <property type="entry name" value="BKCHANNELA"/>
</dbReference>
<dbReference type="EMBL" id="ABEU02000008">
    <property type="status" value="NOT_ANNOTATED_CDS"/>
    <property type="molecule type" value="Genomic_DNA"/>
</dbReference>
<dbReference type="Pfam" id="PF00520">
    <property type="entry name" value="Ion_trans"/>
    <property type="match status" value="1"/>
</dbReference>
<dbReference type="Gene3D" id="3.40.50.720">
    <property type="entry name" value="NAD(P)-binding Rossmann-like Domain"/>
    <property type="match status" value="2"/>
</dbReference>
<dbReference type="Pfam" id="PF22614">
    <property type="entry name" value="Slo-like_RCK"/>
    <property type="match status" value="2"/>
</dbReference>
<dbReference type="InterPro" id="IPR005821">
    <property type="entry name" value="Ion_trans_dom"/>
</dbReference>
<evidence type="ECO:0000259" key="13">
    <source>
        <dbReference type="Pfam" id="PF00520"/>
    </source>
</evidence>
<dbReference type="PRINTS" id="PR00169">
    <property type="entry name" value="KCHANNEL"/>
</dbReference>
<feature type="domain" description="Ion transport" evidence="13">
    <location>
        <begin position="4"/>
        <end position="201"/>
    </location>
</feature>
<feature type="compositionally biased region" description="Basic and acidic residues" evidence="11">
    <location>
        <begin position="574"/>
        <end position="592"/>
    </location>
</feature>
<keyword evidence="6" id="KW-0630">Potassium</keyword>
<dbReference type="EnsemblPlants" id="Pp3c8_8470V3.5">
    <property type="protein sequence ID" value="Pp3c8_8470V3.5"/>
    <property type="gene ID" value="Pp3c8_8470"/>
</dbReference>
<feature type="domain" description="RCK N-terminal" evidence="15">
    <location>
        <begin position="738"/>
        <end position="827"/>
    </location>
</feature>
<evidence type="ECO:0000256" key="7">
    <source>
        <dbReference type="ARBA" id="ARBA00022989"/>
    </source>
</evidence>
<dbReference type="SUPFAM" id="SSF81324">
    <property type="entry name" value="Voltage-gated potassium channels"/>
    <property type="match status" value="1"/>
</dbReference>
<gene>
    <name evidence="16" type="primary">LOC112285717</name>
</gene>
<keyword evidence="9 12" id="KW-0472">Membrane</keyword>
<evidence type="ECO:0000259" key="14">
    <source>
        <dbReference type="Pfam" id="PF03493"/>
    </source>
</evidence>
<keyword evidence="10" id="KW-0407">Ion channel</keyword>